<feature type="transmembrane region" description="Helical" evidence="15">
    <location>
        <begin position="194"/>
        <end position="214"/>
    </location>
</feature>
<keyword evidence="9" id="KW-0418">Kinase</keyword>
<dbReference type="Pfam" id="PF02518">
    <property type="entry name" value="HATPase_c"/>
    <property type="match status" value="1"/>
</dbReference>
<evidence type="ECO:0000259" key="17">
    <source>
        <dbReference type="PROSITE" id="PS50110"/>
    </source>
</evidence>
<dbReference type="Gene3D" id="3.40.50.2300">
    <property type="match status" value="1"/>
</dbReference>
<keyword evidence="5 14" id="KW-0597">Phosphoprotein</keyword>
<gene>
    <name evidence="18" type="ORF">Q9L42_013990</name>
</gene>
<dbReference type="SUPFAM" id="SSF52172">
    <property type="entry name" value="CheY-like"/>
    <property type="match status" value="1"/>
</dbReference>
<evidence type="ECO:0000259" key="16">
    <source>
        <dbReference type="PROSITE" id="PS50109"/>
    </source>
</evidence>
<dbReference type="PROSITE" id="PS50109">
    <property type="entry name" value="HIS_KIN"/>
    <property type="match status" value="1"/>
</dbReference>
<feature type="transmembrane region" description="Helical" evidence="15">
    <location>
        <begin position="12"/>
        <end position="34"/>
    </location>
</feature>
<dbReference type="InterPro" id="IPR001789">
    <property type="entry name" value="Sig_transdc_resp-reg_receiver"/>
</dbReference>
<evidence type="ECO:0000256" key="6">
    <source>
        <dbReference type="ARBA" id="ARBA00022679"/>
    </source>
</evidence>
<dbReference type="InterPro" id="IPR011006">
    <property type="entry name" value="CheY-like_superfamily"/>
</dbReference>
<evidence type="ECO:0000256" key="15">
    <source>
        <dbReference type="SAM" id="Phobius"/>
    </source>
</evidence>
<evidence type="ECO:0000256" key="13">
    <source>
        <dbReference type="ARBA" id="ARBA00023136"/>
    </source>
</evidence>
<dbReference type="Pfam" id="PF05231">
    <property type="entry name" value="MASE1"/>
    <property type="match status" value="1"/>
</dbReference>
<dbReference type="SMART" id="SM00448">
    <property type="entry name" value="REC"/>
    <property type="match status" value="1"/>
</dbReference>
<feature type="domain" description="Histidine kinase" evidence="16">
    <location>
        <begin position="499"/>
        <end position="714"/>
    </location>
</feature>
<dbReference type="CDD" id="cd17546">
    <property type="entry name" value="REC_hyHK_CKI1_RcsC-like"/>
    <property type="match status" value="1"/>
</dbReference>
<evidence type="ECO:0000256" key="7">
    <source>
        <dbReference type="ARBA" id="ARBA00022692"/>
    </source>
</evidence>
<dbReference type="AlphaFoldDB" id="A0AAU7NR50"/>
<feature type="modified residue" description="4-aspartylphosphate" evidence="14">
    <location>
        <position position="786"/>
    </location>
</feature>
<keyword evidence="19" id="KW-1185">Reference proteome</keyword>
<feature type="transmembrane region" description="Helical" evidence="15">
    <location>
        <begin position="160"/>
        <end position="182"/>
    </location>
</feature>
<dbReference type="GO" id="GO:0000155">
    <property type="term" value="F:phosphorelay sensor kinase activity"/>
    <property type="evidence" value="ECO:0007669"/>
    <property type="project" value="InterPro"/>
</dbReference>
<dbReference type="EMBL" id="CP157743">
    <property type="protein sequence ID" value="XBS19465.1"/>
    <property type="molecule type" value="Genomic_DNA"/>
</dbReference>
<evidence type="ECO:0000256" key="9">
    <source>
        <dbReference type="ARBA" id="ARBA00022777"/>
    </source>
</evidence>
<keyword evidence="7 15" id="KW-0812">Transmembrane</keyword>
<evidence type="ECO:0000256" key="10">
    <source>
        <dbReference type="ARBA" id="ARBA00022840"/>
    </source>
</evidence>
<proteinExistence type="predicted"/>
<feature type="transmembrane region" description="Helical" evidence="15">
    <location>
        <begin position="438"/>
        <end position="461"/>
    </location>
</feature>
<evidence type="ECO:0000256" key="14">
    <source>
        <dbReference type="PROSITE-ProRule" id="PRU00169"/>
    </source>
</evidence>
<feature type="transmembrane region" description="Helical" evidence="15">
    <location>
        <begin position="85"/>
        <end position="106"/>
    </location>
</feature>
<evidence type="ECO:0000256" key="5">
    <source>
        <dbReference type="ARBA" id="ARBA00022553"/>
    </source>
</evidence>
<dbReference type="InterPro" id="IPR004358">
    <property type="entry name" value="Sig_transdc_His_kin-like_C"/>
</dbReference>
<dbReference type="InterPro" id="IPR036097">
    <property type="entry name" value="HisK_dim/P_sf"/>
</dbReference>
<evidence type="ECO:0000256" key="2">
    <source>
        <dbReference type="ARBA" id="ARBA00004651"/>
    </source>
</evidence>
<keyword evidence="11 15" id="KW-1133">Transmembrane helix</keyword>
<comment type="catalytic activity">
    <reaction evidence="1">
        <text>ATP + protein L-histidine = ADP + protein N-phospho-L-histidine.</text>
        <dbReference type="EC" id="2.7.13.3"/>
    </reaction>
</comment>
<evidence type="ECO:0000256" key="1">
    <source>
        <dbReference type="ARBA" id="ARBA00000085"/>
    </source>
</evidence>
<dbReference type="InterPro" id="IPR005467">
    <property type="entry name" value="His_kinase_dom"/>
</dbReference>
<dbReference type="PRINTS" id="PR00344">
    <property type="entry name" value="BCTRLSENSOR"/>
</dbReference>
<dbReference type="Pfam" id="PF00512">
    <property type="entry name" value="HisKA"/>
    <property type="match status" value="1"/>
</dbReference>
<dbReference type="SUPFAM" id="SSF55874">
    <property type="entry name" value="ATPase domain of HSP90 chaperone/DNA topoisomerase II/histidine kinase"/>
    <property type="match status" value="1"/>
</dbReference>
<dbReference type="InterPro" id="IPR003594">
    <property type="entry name" value="HATPase_dom"/>
</dbReference>
<comment type="subcellular location">
    <subcellularLocation>
        <location evidence="2">Cell membrane</location>
        <topology evidence="2">Multi-pass membrane protein</topology>
    </subcellularLocation>
</comment>
<evidence type="ECO:0000313" key="18">
    <source>
        <dbReference type="EMBL" id="XBS19465.1"/>
    </source>
</evidence>
<dbReference type="FunFam" id="3.30.565.10:FF:000010">
    <property type="entry name" value="Sensor histidine kinase RcsC"/>
    <property type="match status" value="1"/>
</dbReference>
<evidence type="ECO:0000256" key="11">
    <source>
        <dbReference type="ARBA" id="ARBA00022989"/>
    </source>
</evidence>
<feature type="domain" description="Response regulatory" evidence="17">
    <location>
        <begin position="737"/>
        <end position="851"/>
    </location>
</feature>
<dbReference type="GO" id="GO:0005886">
    <property type="term" value="C:plasma membrane"/>
    <property type="evidence" value="ECO:0007669"/>
    <property type="project" value="UniProtKB-SubCell"/>
</dbReference>
<dbReference type="Pfam" id="PF00072">
    <property type="entry name" value="Response_reg"/>
    <property type="match status" value="1"/>
</dbReference>
<sequence length="855" mass="95704">MPVKSELQKFSTTLFLIVFVAISYFGLGLLGLQLAVPPSQAGAVWPPAGIALAAILLCGPRIWPGIFIGNFCISAWAFGFNPQSVIIYLATGAGATLCAYVAYLLIRHYIGIPNDLIKNKDILQFVLIGGPLSCLIPATIGISTMFFTGILSWTEIAANWFSWWVGDTIGALIFTPLILTLFSQDSPVWKRRRVILTLPLIATFVLVILFFFYVQKLEYARQREQFADQSNLLTNAFSTRVQSQLRNLEAIHRFFISSNEITKQEFDTFTHSSLARFPELKSIRWIKPDAENKLTVKYQLKKAGFPANLDTIPTPIQSLFDNPYFLSTGSATFLRQSENLLDLFIPVYQKTGTRQIKTAGVISISISVHELISAILENTPLPRLSLAIVDSASGLELFNNLGQASLLNDTLQHRLNIANQEWLLFYGLQIHIDNHTYWAMWWVIISGLLFTSLLGTGLLLLTGRYFETEAIVTERTAELLAAKNHAEAANQAKSRFISNISHELRTPLNGILGFTQLLQKKAQLSDDDLKQINIIDHCGNHLLSLINDLLDISRIETNKITIQNRPFELNAFLDDIVSIFKLKAENKNLYFMFNKHHDLTTINSDENRLRQILVNLLNNAIKFTDQGYVSLSVASDANKLIFTIEDSGCGISEENQKLVFSPFVQIDEQEFSKEGVGLGLAITQELIRLMGGTISLTSQLNRGSRFTVSMPIQNEIEQQQPSTADHASALGLAKDINILVADDNEINILLFSHMLNEFNCRYDVATDGEEAWHMLQKHHYHLALIDLNMPKLSGLQLLGKIKEQGFPLTTVAISAYAEKDIINNALNAGFDHYLTKPVDAQTLKKLICNIVSNHE</sequence>
<dbReference type="EC" id="2.7.13.3" evidence="3"/>
<dbReference type="SUPFAM" id="SSF47384">
    <property type="entry name" value="Homodimeric domain of signal transducing histidine kinase"/>
    <property type="match status" value="1"/>
</dbReference>
<dbReference type="GO" id="GO:0005524">
    <property type="term" value="F:ATP binding"/>
    <property type="evidence" value="ECO:0007669"/>
    <property type="project" value="UniProtKB-KW"/>
</dbReference>
<dbReference type="Gene3D" id="3.30.565.10">
    <property type="entry name" value="Histidine kinase-like ATPase, C-terminal domain"/>
    <property type="match status" value="1"/>
</dbReference>
<name>A0AAU7NR50_9GAMM</name>
<keyword evidence="6" id="KW-0808">Transferase</keyword>
<dbReference type="InterPro" id="IPR036890">
    <property type="entry name" value="HATPase_C_sf"/>
</dbReference>
<dbReference type="InterPro" id="IPR007895">
    <property type="entry name" value="MASE1"/>
</dbReference>
<dbReference type="RefSeq" id="WP_349431269.1">
    <property type="nucleotide sequence ID" value="NZ_CP157743.1"/>
</dbReference>
<keyword evidence="12" id="KW-0902">Two-component regulatory system</keyword>
<dbReference type="CDD" id="cd00082">
    <property type="entry name" value="HisKA"/>
    <property type="match status" value="1"/>
</dbReference>
<dbReference type="KEGG" id="mech:Q9L42_013990"/>
<evidence type="ECO:0000313" key="19">
    <source>
        <dbReference type="Proteomes" id="UP001225378"/>
    </source>
</evidence>
<keyword evidence="13 15" id="KW-0472">Membrane</keyword>
<protein>
    <recommendedName>
        <fullName evidence="3">histidine kinase</fullName>
        <ecNumber evidence="3">2.7.13.3</ecNumber>
    </recommendedName>
</protein>
<evidence type="ECO:0000256" key="3">
    <source>
        <dbReference type="ARBA" id="ARBA00012438"/>
    </source>
</evidence>
<feature type="transmembrane region" description="Helical" evidence="15">
    <location>
        <begin position="126"/>
        <end position="154"/>
    </location>
</feature>
<evidence type="ECO:0000256" key="8">
    <source>
        <dbReference type="ARBA" id="ARBA00022741"/>
    </source>
</evidence>
<keyword evidence="10 18" id="KW-0067">ATP-binding</keyword>
<dbReference type="Proteomes" id="UP001225378">
    <property type="component" value="Chromosome"/>
</dbReference>
<keyword evidence="8" id="KW-0547">Nucleotide-binding</keyword>
<dbReference type="SMART" id="SM00388">
    <property type="entry name" value="HisKA"/>
    <property type="match status" value="1"/>
</dbReference>
<dbReference type="PANTHER" id="PTHR43047">
    <property type="entry name" value="TWO-COMPONENT HISTIDINE PROTEIN KINASE"/>
    <property type="match status" value="1"/>
</dbReference>
<keyword evidence="4" id="KW-1003">Cell membrane</keyword>
<dbReference type="PROSITE" id="PS50110">
    <property type="entry name" value="RESPONSE_REGULATORY"/>
    <property type="match status" value="1"/>
</dbReference>
<accession>A0AAU7NR50</accession>
<dbReference type="SMART" id="SM00387">
    <property type="entry name" value="HATPase_c"/>
    <property type="match status" value="1"/>
</dbReference>
<dbReference type="Gene3D" id="1.10.287.130">
    <property type="match status" value="1"/>
</dbReference>
<dbReference type="InterPro" id="IPR003661">
    <property type="entry name" value="HisK_dim/P_dom"/>
</dbReference>
<evidence type="ECO:0000256" key="12">
    <source>
        <dbReference type="ARBA" id="ARBA00023012"/>
    </source>
</evidence>
<dbReference type="CDD" id="cd16922">
    <property type="entry name" value="HATPase_EvgS-ArcB-TorS-like"/>
    <property type="match status" value="1"/>
</dbReference>
<organism evidence="18 19">
    <name type="scientific">Methylomarinum roseum</name>
    <dbReference type="NCBI Taxonomy" id="3067653"/>
    <lineage>
        <taxon>Bacteria</taxon>
        <taxon>Pseudomonadati</taxon>
        <taxon>Pseudomonadota</taxon>
        <taxon>Gammaproteobacteria</taxon>
        <taxon>Methylococcales</taxon>
        <taxon>Methylococcaceae</taxon>
        <taxon>Methylomarinum</taxon>
    </lineage>
</organism>
<evidence type="ECO:0000256" key="4">
    <source>
        <dbReference type="ARBA" id="ARBA00022475"/>
    </source>
</evidence>
<reference evidence="18 19" key="1">
    <citation type="journal article" date="2024" name="Microbiology">
        <title>Methylomarinum rosea sp. nov., a novel halophilic methanotrophic bacterium from the hypersaline Lake Elton.</title>
        <authorList>
            <person name="Suleimanov R.Z."/>
            <person name="Oshkin I.Y."/>
            <person name="Danilova O.V."/>
            <person name="Suzina N.E."/>
            <person name="Dedysh S.N."/>
        </authorList>
    </citation>
    <scope>NUCLEOTIDE SEQUENCE [LARGE SCALE GENOMIC DNA]</scope>
    <source>
        <strain evidence="18 19">Ch1-1</strain>
    </source>
</reference>
<dbReference type="FunFam" id="1.10.287.130:FF:000004">
    <property type="entry name" value="Ethylene receptor 1"/>
    <property type="match status" value="1"/>
</dbReference>